<dbReference type="VEuPathDB" id="TriTrypDB:TvY486_0701780"/>
<dbReference type="GO" id="GO:0000110">
    <property type="term" value="C:nucleotide-excision repair factor 1 complex"/>
    <property type="evidence" value="ECO:0007669"/>
    <property type="project" value="TreeGrafter"/>
</dbReference>
<comment type="similarity">
    <text evidence="2">Belongs to the ERCC1/RAD10/SWI10 family.</text>
</comment>
<dbReference type="Gene3D" id="1.10.150.20">
    <property type="entry name" value="5' to 3' exonuclease, C-terminal subdomain"/>
    <property type="match status" value="1"/>
</dbReference>
<dbReference type="InterPro" id="IPR004579">
    <property type="entry name" value="ERCC1/RAD10/SWI10"/>
</dbReference>
<dbReference type="InterPro" id="IPR010994">
    <property type="entry name" value="RuvA_2-like"/>
</dbReference>
<dbReference type="GO" id="GO:0003697">
    <property type="term" value="F:single-stranded DNA binding"/>
    <property type="evidence" value="ECO:0007669"/>
    <property type="project" value="TreeGrafter"/>
</dbReference>
<evidence type="ECO:0000256" key="5">
    <source>
        <dbReference type="ARBA" id="ARBA00023204"/>
    </source>
</evidence>
<proteinExistence type="inferred from homology"/>
<evidence type="ECO:0000256" key="6">
    <source>
        <dbReference type="ARBA" id="ARBA00023242"/>
    </source>
</evidence>
<dbReference type="GO" id="GO:0003684">
    <property type="term" value="F:damaged DNA binding"/>
    <property type="evidence" value="ECO:0007669"/>
    <property type="project" value="InterPro"/>
</dbReference>
<dbReference type="InterPro" id="IPR011335">
    <property type="entry name" value="Restrct_endonuc-II-like"/>
</dbReference>
<dbReference type="SUPFAM" id="SSF52980">
    <property type="entry name" value="Restriction endonuclease-like"/>
    <property type="match status" value="1"/>
</dbReference>
<feature type="compositionally biased region" description="Basic and acidic residues" evidence="7">
    <location>
        <begin position="238"/>
        <end position="251"/>
    </location>
</feature>
<sequence>MPPLTRGVIAVSRTCRDGKITRLMQRHRYTIQEMDGDACDFACGSVGVIFVDDINRLCNPTQRAVVHKRLSTLTSSVGASWRSAALLVLVTSSDPRPDILTWLNLHCSVELRCSTMLCWTEEECAAYLEGLSESSITSVDYRATMRGERTPIGILVEAFTQTPQLMARNDVVRAAHRFGSVASLLVATAEDFAALPGFGHRKAGRLTAVLNAIFPTSHQLVCDVLHGDVRPNGGDTVTDEKSEDRQGESSARELMLSKLAELMEKEEAGAEE</sequence>
<evidence type="ECO:0000313" key="9">
    <source>
        <dbReference type="EMBL" id="CCC48840.1"/>
    </source>
</evidence>
<feature type="domain" description="ERCC1-like central" evidence="8">
    <location>
        <begin position="9"/>
        <end position="131"/>
    </location>
</feature>
<keyword evidence="3" id="KW-0227">DNA damage</keyword>
<evidence type="ECO:0000256" key="4">
    <source>
        <dbReference type="ARBA" id="ARBA00023125"/>
    </source>
</evidence>
<dbReference type="EMBL" id="HE573023">
    <property type="protein sequence ID" value="CCC48840.1"/>
    <property type="molecule type" value="Genomic_DNA"/>
</dbReference>
<gene>
    <name evidence="9" type="ORF">TVY486_0701780</name>
</gene>
<dbReference type="OMA" id="HLFRTPF"/>
<dbReference type="GO" id="GO:0070522">
    <property type="term" value="C:ERCC4-ERCC1 complex"/>
    <property type="evidence" value="ECO:0007669"/>
    <property type="project" value="TreeGrafter"/>
</dbReference>
<feature type="region of interest" description="Disordered" evidence="7">
    <location>
        <begin position="232"/>
        <end position="251"/>
    </location>
</feature>
<dbReference type="Pfam" id="PF03834">
    <property type="entry name" value="Rad10"/>
    <property type="match status" value="1"/>
</dbReference>
<keyword evidence="4" id="KW-0238">DNA-binding</keyword>
<dbReference type="SUPFAM" id="SSF47781">
    <property type="entry name" value="RuvA domain 2-like"/>
    <property type="match status" value="1"/>
</dbReference>
<dbReference type="PANTHER" id="PTHR12749:SF0">
    <property type="entry name" value="DNA EXCISION REPAIR PROTEIN ERCC-1"/>
    <property type="match status" value="1"/>
</dbReference>
<accession>G0TXZ5</accession>
<protein>
    <submittedName>
        <fullName evidence="9">Putative DNA repair protein</fullName>
    </submittedName>
</protein>
<reference evidence="9" key="1">
    <citation type="journal article" date="2012" name="Proc. Natl. Acad. Sci. U.S.A.">
        <title>Antigenic diversity is generated by distinct evolutionary mechanisms in African trypanosome species.</title>
        <authorList>
            <person name="Jackson A.P."/>
            <person name="Berry A."/>
            <person name="Aslett M."/>
            <person name="Allison H.C."/>
            <person name="Burton P."/>
            <person name="Vavrova-Anderson J."/>
            <person name="Brown R."/>
            <person name="Browne H."/>
            <person name="Corton N."/>
            <person name="Hauser H."/>
            <person name="Gamble J."/>
            <person name="Gilderthorp R."/>
            <person name="Marcello L."/>
            <person name="McQuillan J."/>
            <person name="Otto T.D."/>
            <person name="Quail M.A."/>
            <person name="Sanders M.J."/>
            <person name="van Tonder A."/>
            <person name="Ginger M.L."/>
            <person name="Field M.C."/>
            <person name="Barry J.D."/>
            <person name="Hertz-Fowler C."/>
            <person name="Berriman M."/>
        </authorList>
    </citation>
    <scope>NUCLEOTIDE SEQUENCE</scope>
    <source>
        <strain evidence="9">Y486</strain>
    </source>
</reference>
<dbReference type="GO" id="GO:0070914">
    <property type="term" value="P:UV-damage excision repair"/>
    <property type="evidence" value="ECO:0007669"/>
    <property type="project" value="TreeGrafter"/>
</dbReference>
<keyword evidence="5" id="KW-0234">DNA repair</keyword>
<dbReference type="InterPro" id="IPR047260">
    <property type="entry name" value="ERCC1-like_central_dom"/>
</dbReference>
<evidence type="ECO:0000259" key="8">
    <source>
        <dbReference type="Pfam" id="PF03834"/>
    </source>
</evidence>
<dbReference type="GO" id="GO:0006312">
    <property type="term" value="P:mitotic recombination"/>
    <property type="evidence" value="ECO:0007669"/>
    <property type="project" value="TreeGrafter"/>
</dbReference>
<name>G0TXZ5_TRYVY</name>
<keyword evidence="6" id="KW-0539">Nucleus</keyword>
<comment type="subcellular location">
    <subcellularLocation>
        <location evidence="1">Nucleus</location>
    </subcellularLocation>
</comment>
<dbReference type="PANTHER" id="PTHR12749">
    <property type="entry name" value="EXCISION REPAIR CROSS-COMPLEMENTING 1 ERCC1"/>
    <property type="match status" value="1"/>
</dbReference>
<evidence type="ECO:0000256" key="7">
    <source>
        <dbReference type="SAM" id="MobiDB-lite"/>
    </source>
</evidence>
<organism evidence="9">
    <name type="scientific">Trypanosoma vivax (strain Y486)</name>
    <dbReference type="NCBI Taxonomy" id="1055687"/>
    <lineage>
        <taxon>Eukaryota</taxon>
        <taxon>Discoba</taxon>
        <taxon>Euglenozoa</taxon>
        <taxon>Kinetoplastea</taxon>
        <taxon>Metakinetoplastina</taxon>
        <taxon>Trypanosomatida</taxon>
        <taxon>Trypanosomatidae</taxon>
        <taxon>Trypanosoma</taxon>
        <taxon>Duttonella</taxon>
    </lineage>
</organism>
<evidence type="ECO:0000256" key="2">
    <source>
        <dbReference type="ARBA" id="ARBA00008283"/>
    </source>
</evidence>
<evidence type="ECO:0000256" key="1">
    <source>
        <dbReference type="ARBA" id="ARBA00004123"/>
    </source>
</evidence>
<evidence type="ECO:0000256" key="3">
    <source>
        <dbReference type="ARBA" id="ARBA00022763"/>
    </source>
</evidence>
<dbReference type="Gene3D" id="3.40.50.10130">
    <property type="match status" value="1"/>
</dbReference>
<dbReference type="AlphaFoldDB" id="G0TXZ5"/>
<dbReference type="GO" id="GO:0006302">
    <property type="term" value="P:double-strand break repair"/>
    <property type="evidence" value="ECO:0007669"/>
    <property type="project" value="UniProtKB-ARBA"/>
</dbReference>